<keyword evidence="3" id="KW-1185">Reference proteome</keyword>
<reference evidence="2" key="1">
    <citation type="submission" date="2022-08" db="EMBL/GenBank/DDBJ databases">
        <authorList>
            <consortium name="DOE Joint Genome Institute"/>
            <person name="Min B."/>
            <person name="Riley R."/>
            <person name="Sierra-Patev S."/>
            <person name="Naranjo-Ortiz M."/>
            <person name="Looney B."/>
            <person name="Konkel Z."/>
            <person name="Slot J.C."/>
            <person name="Sakamoto Y."/>
            <person name="Steenwyk J.L."/>
            <person name="Rokas A."/>
            <person name="Carro J."/>
            <person name="Camarero S."/>
            <person name="Ferreira P."/>
            <person name="Molpeceres G."/>
            <person name="Ruiz-Duenas F.J."/>
            <person name="Serrano A."/>
            <person name="Henrissat B."/>
            <person name="Drula E."/>
            <person name="Hughes K.W."/>
            <person name="Mata J.L."/>
            <person name="Ishikawa N.K."/>
            <person name="Vargas-Isla R."/>
            <person name="Ushijima S."/>
            <person name="Smith C.A."/>
            <person name="Ahrendt S."/>
            <person name="Andreopoulos W."/>
            <person name="He G."/>
            <person name="Labutti K."/>
            <person name="Lipzen A."/>
            <person name="Ng V."/>
            <person name="Sandor L."/>
            <person name="Barry K."/>
            <person name="Martinez A.T."/>
            <person name="Xiao Y."/>
            <person name="Gibbons J.G."/>
            <person name="Terashima K."/>
            <person name="Hibbett D.S."/>
            <person name="Grigoriev I.V."/>
        </authorList>
    </citation>
    <scope>NUCLEOTIDE SEQUENCE</scope>
    <source>
        <strain evidence="2">TFB10827</strain>
    </source>
</reference>
<proteinExistence type="predicted"/>
<keyword evidence="1" id="KW-0732">Signal</keyword>
<comment type="caution">
    <text evidence="2">The sequence shown here is derived from an EMBL/GenBank/DDBJ whole genome shotgun (WGS) entry which is preliminary data.</text>
</comment>
<evidence type="ECO:0000313" key="2">
    <source>
        <dbReference type="EMBL" id="KAJ3996352.1"/>
    </source>
</evidence>
<sequence length="216" mass="24477">MRLFLSFYRLYPAALILVISLLQEKVIAGPLFTRNPQPESLVIPEVPSKLYPSTLAKDHPTIPTSMIYEIYLARWNPTHKSYVPRAAAFDENQEVRLFVKNGDGSSTFGFEFSITEDGFRIVDVPIPQPSLPYMVFVGASIAKSSNSIAHSIDIRNLEEKTNVPIISDLEFVHAFLKYVVLVSSPPWAWLKNKMVGVRVQDWYQRHHSMSATHSGK</sequence>
<evidence type="ECO:0000256" key="1">
    <source>
        <dbReference type="SAM" id="SignalP"/>
    </source>
</evidence>
<evidence type="ECO:0000313" key="3">
    <source>
        <dbReference type="Proteomes" id="UP001163828"/>
    </source>
</evidence>
<feature type="chain" id="PRO_5045199601" evidence="1">
    <location>
        <begin position="29"/>
        <end position="216"/>
    </location>
</feature>
<gene>
    <name evidence="2" type="ORF">F5050DRAFT_1760013</name>
</gene>
<dbReference type="EMBL" id="MU790616">
    <property type="protein sequence ID" value="KAJ3996352.1"/>
    <property type="molecule type" value="Genomic_DNA"/>
</dbReference>
<protein>
    <submittedName>
        <fullName evidence="2">Uncharacterized protein</fullName>
    </submittedName>
</protein>
<organism evidence="2 3">
    <name type="scientific">Lentinula boryana</name>
    <dbReference type="NCBI Taxonomy" id="40481"/>
    <lineage>
        <taxon>Eukaryota</taxon>
        <taxon>Fungi</taxon>
        <taxon>Dikarya</taxon>
        <taxon>Basidiomycota</taxon>
        <taxon>Agaricomycotina</taxon>
        <taxon>Agaricomycetes</taxon>
        <taxon>Agaricomycetidae</taxon>
        <taxon>Agaricales</taxon>
        <taxon>Marasmiineae</taxon>
        <taxon>Omphalotaceae</taxon>
        <taxon>Lentinula</taxon>
    </lineage>
</organism>
<dbReference type="Proteomes" id="UP001163828">
    <property type="component" value="Unassembled WGS sequence"/>
</dbReference>
<name>A0ABQ8QCT2_9AGAR</name>
<feature type="signal peptide" evidence="1">
    <location>
        <begin position="1"/>
        <end position="28"/>
    </location>
</feature>
<accession>A0ABQ8QCT2</accession>